<proteinExistence type="predicted"/>
<protein>
    <submittedName>
        <fullName evidence="2">Uncharacterized protein</fullName>
    </submittedName>
</protein>
<sequence>MLIKFGFYGIFLFKICFGQLWPLSNRFGIGQYPGYPNPLPVMDSDYPEAIPIPNSLPTATYPQYGPTIPIGASPSFYSPYSSYRRPYGYAGIPPFGGTNAQDVAMASLINYVYDKDNFQSHGCGWDAGRNRCTDSHGCGWDAGRNRCTDVLNQCKGICKDFANDVVTHDCRCVPFGYAALLGWSTRK</sequence>
<organism evidence="1 2">
    <name type="scientific">Panagrolaimus sp. JU765</name>
    <dbReference type="NCBI Taxonomy" id="591449"/>
    <lineage>
        <taxon>Eukaryota</taxon>
        <taxon>Metazoa</taxon>
        <taxon>Ecdysozoa</taxon>
        <taxon>Nematoda</taxon>
        <taxon>Chromadorea</taxon>
        <taxon>Rhabditida</taxon>
        <taxon>Tylenchina</taxon>
        <taxon>Panagrolaimomorpha</taxon>
        <taxon>Panagrolaimoidea</taxon>
        <taxon>Panagrolaimidae</taxon>
        <taxon>Panagrolaimus</taxon>
    </lineage>
</organism>
<reference evidence="2" key="1">
    <citation type="submission" date="2022-11" db="UniProtKB">
        <authorList>
            <consortium name="WormBaseParasite"/>
        </authorList>
    </citation>
    <scope>IDENTIFICATION</scope>
</reference>
<evidence type="ECO:0000313" key="1">
    <source>
        <dbReference type="Proteomes" id="UP000887576"/>
    </source>
</evidence>
<evidence type="ECO:0000313" key="2">
    <source>
        <dbReference type="WBParaSite" id="JU765_v2.g15423.t2"/>
    </source>
</evidence>
<name>A0AC34QDV8_9BILA</name>
<accession>A0AC34QDV8</accession>
<dbReference type="Proteomes" id="UP000887576">
    <property type="component" value="Unplaced"/>
</dbReference>
<dbReference type="WBParaSite" id="JU765_v2.g15423.t2">
    <property type="protein sequence ID" value="JU765_v2.g15423.t2"/>
    <property type="gene ID" value="JU765_v2.g15423"/>
</dbReference>